<reference evidence="17 18" key="1">
    <citation type="submission" date="2016-06" db="EMBL/GenBank/DDBJ databases">
        <title>Complete genome sequences of Bordetella bronchialis and Bordetella flabilis.</title>
        <authorList>
            <person name="LiPuma J.J."/>
            <person name="Spilker T."/>
        </authorList>
    </citation>
    <scope>NUCLEOTIDE SEQUENCE [LARGE SCALE GENOMIC DNA]</scope>
    <source>
        <strain evidence="16 18">AU17976</strain>
        <strain evidence="15 17">AU3182</strain>
    </source>
</reference>
<evidence type="ECO:0000256" key="2">
    <source>
        <dbReference type="ARBA" id="ARBA00011471"/>
    </source>
</evidence>
<evidence type="ECO:0000256" key="9">
    <source>
        <dbReference type="ARBA" id="ARBA00022989"/>
    </source>
</evidence>
<evidence type="ECO:0000256" key="10">
    <source>
        <dbReference type="ARBA" id="ARBA00023136"/>
    </source>
</evidence>
<keyword evidence="10 13" id="KW-0472">Membrane</keyword>
<evidence type="ECO:0000256" key="3">
    <source>
        <dbReference type="ARBA" id="ARBA00022093"/>
    </source>
</evidence>
<evidence type="ECO:0000256" key="8">
    <source>
        <dbReference type="ARBA" id="ARBA00022927"/>
    </source>
</evidence>
<feature type="transmembrane region" description="Helical" evidence="13">
    <location>
        <begin position="223"/>
        <end position="244"/>
    </location>
</feature>
<feature type="transmembrane region" description="Helical" evidence="13">
    <location>
        <begin position="62"/>
        <end position="87"/>
    </location>
</feature>
<comment type="similarity">
    <text evidence="12">Belongs to the exbB/tolQ family.</text>
</comment>
<dbReference type="GO" id="GO:0017038">
    <property type="term" value="P:protein import"/>
    <property type="evidence" value="ECO:0007669"/>
    <property type="project" value="TreeGrafter"/>
</dbReference>
<sequence>MSIAHHIAMVLAQATPAAPADPGAGQAGGAALQAPAAAMQGAPAPLPTPDMGIMHFVAQSDIVGKTLFVILIVMSLVTWYLILVKAVNSTVVRKRSRDFLNKFWGASSLEQVEHEISTHGARDPFSHLASHAMYAQAHHAKYGATTLSEAGSNSEFVTRTMRKVIDEETAKLENGLTVLASVGSTAPFVGLFGTVWGVYHALVGIGLADGVTINRIAGPVGEALIMTGLGLAVAIPAVLAYNAFVRRNRVFLSRLDAFAHDLFAFLTTGQQVALSDSKVRAMRRTGAAQATRGSE</sequence>
<keyword evidence="4 12" id="KW-0813">Transport</keyword>
<dbReference type="EMBL" id="CP016171">
    <property type="protein sequence ID" value="ANN72780.1"/>
    <property type="molecule type" value="Genomic_DNA"/>
</dbReference>
<dbReference type="EMBL" id="CP016170">
    <property type="protein sequence ID" value="ANN67688.1"/>
    <property type="molecule type" value="Genomic_DNA"/>
</dbReference>
<keyword evidence="8 12" id="KW-0653">Protein transport</keyword>
<proteinExistence type="inferred from homology"/>
<evidence type="ECO:0000256" key="4">
    <source>
        <dbReference type="ARBA" id="ARBA00022448"/>
    </source>
</evidence>
<organism evidence="16 18">
    <name type="scientific">Bordetella bronchialis</name>
    <dbReference type="NCBI Taxonomy" id="463025"/>
    <lineage>
        <taxon>Bacteria</taxon>
        <taxon>Pseudomonadati</taxon>
        <taxon>Pseudomonadota</taxon>
        <taxon>Betaproteobacteria</taxon>
        <taxon>Burkholderiales</taxon>
        <taxon>Alcaligenaceae</taxon>
        <taxon>Bordetella</taxon>
    </lineage>
</organism>
<keyword evidence="16" id="KW-0966">Cell projection</keyword>
<accession>A0A193FYS5</accession>
<protein>
    <recommendedName>
        <fullName evidence="3">Biopolymer transport protein ExbB</fullName>
    </recommendedName>
</protein>
<dbReference type="PANTHER" id="PTHR30625:SF14">
    <property type="entry name" value="BIOPOLYMER TRANSPORT PROTEIN EXBB"/>
    <property type="match status" value="1"/>
</dbReference>
<evidence type="ECO:0000256" key="12">
    <source>
        <dbReference type="RuleBase" id="RU004057"/>
    </source>
</evidence>
<evidence type="ECO:0000313" key="17">
    <source>
        <dbReference type="Proteomes" id="UP000091897"/>
    </source>
</evidence>
<dbReference type="RefSeq" id="WP_066352162.1">
    <property type="nucleotide sequence ID" value="NZ_CBCSFJ010000001.1"/>
</dbReference>
<feature type="transmembrane region" description="Helical" evidence="13">
    <location>
        <begin position="178"/>
        <end position="203"/>
    </location>
</feature>
<keyword evidence="7 13" id="KW-0812">Transmembrane</keyword>
<dbReference type="STRING" id="463025.BAU08_16735"/>
<keyword evidence="16" id="KW-0969">Cilium</keyword>
<evidence type="ECO:0000256" key="1">
    <source>
        <dbReference type="ARBA" id="ARBA00004429"/>
    </source>
</evidence>
<dbReference type="Proteomes" id="UP000091897">
    <property type="component" value="Chromosome"/>
</dbReference>
<dbReference type="PANTHER" id="PTHR30625">
    <property type="entry name" value="PROTEIN TOLQ"/>
    <property type="match status" value="1"/>
</dbReference>
<keyword evidence="5" id="KW-1003">Cell membrane</keyword>
<keyword evidence="6" id="KW-0997">Cell inner membrane</keyword>
<evidence type="ECO:0000256" key="6">
    <source>
        <dbReference type="ARBA" id="ARBA00022519"/>
    </source>
</evidence>
<evidence type="ECO:0000313" key="15">
    <source>
        <dbReference type="EMBL" id="ANN67688.1"/>
    </source>
</evidence>
<evidence type="ECO:0000313" key="18">
    <source>
        <dbReference type="Proteomes" id="UP000092213"/>
    </source>
</evidence>
<keyword evidence="9 13" id="KW-1133">Transmembrane helix</keyword>
<dbReference type="AlphaFoldDB" id="A0A193FYS5"/>
<keyword evidence="17" id="KW-1185">Reference proteome</keyword>
<evidence type="ECO:0000256" key="13">
    <source>
        <dbReference type="SAM" id="Phobius"/>
    </source>
</evidence>
<name>A0A193FYS5_9BORD</name>
<dbReference type="Pfam" id="PF01618">
    <property type="entry name" value="MotA_ExbB"/>
    <property type="match status" value="1"/>
</dbReference>
<dbReference type="KEGG" id="bbro:BAU06_16490"/>
<dbReference type="Proteomes" id="UP000092213">
    <property type="component" value="Chromosome"/>
</dbReference>
<comment type="subunit">
    <text evidence="2">The accessory proteins ExbB and ExbD seem to form a complex with TonB.</text>
</comment>
<comment type="function">
    <text evidence="11">Involved in the TonB-dependent energy-dependent transport of various receptor-bound substrates. Protects ExbD from proteolytic degradation and functionally stabilizes TonB.</text>
</comment>
<evidence type="ECO:0000256" key="11">
    <source>
        <dbReference type="ARBA" id="ARBA00024816"/>
    </source>
</evidence>
<feature type="domain" description="MotA/TolQ/ExbB proton channel" evidence="14">
    <location>
        <begin position="147"/>
        <end position="255"/>
    </location>
</feature>
<dbReference type="InterPro" id="IPR002898">
    <property type="entry name" value="MotA_ExbB_proton_chnl"/>
</dbReference>
<evidence type="ECO:0000259" key="14">
    <source>
        <dbReference type="Pfam" id="PF01618"/>
    </source>
</evidence>
<gene>
    <name evidence="15" type="ORF">BAU06_16490</name>
    <name evidence="16" type="ORF">BAU08_16735</name>
</gene>
<comment type="subcellular location">
    <subcellularLocation>
        <location evidence="1">Cell inner membrane</location>
        <topology evidence="1">Multi-pass membrane protein</topology>
    </subcellularLocation>
    <subcellularLocation>
        <location evidence="12">Membrane</location>
        <topology evidence="12">Multi-pass membrane protein</topology>
    </subcellularLocation>
</comment>
<evidence type="ECO:0000313" key="16">
    <source>
        <dbReference type="EMBL" id="ANN72780.1"/>
    </source>
</evidence>
<keyword evidence="16" id="KW-0282">Flagellum</keyword>
<evidence type="ECO:0000256" key="5">
    <source>
        <dbReference type="ARBA" id="ARBA00022475"/>
    </source>
</evidence>
<dbReference type="GO" id="GO:0005886">
    <property type="term" value="C:plasma membrane"/>
    <property type="evidence" value="ECO:0007669"/>
    <property type="project" value="UniProtKB-SubCell"/>
</dbReference>
<dbReference type="InterPro" id="IPR050790">
    <property type="entry name" value="ExbB/TolQ_transport"/>
</dbReference>
<evidence type="ECO:0000256" key="7">
    <source>
        <dbReference type="ARBA" id="ARBA00022692"/>
    </source>
</evidence>
<dbReference type="OrthoDB" id="9805133at2"/>